<keyword evidence="2" id="KW-1133">Transmembrane helix</keyword>
<dbReference type="AlphaFoldDB" id="A0A168B0V8"/>
<accession>A0A168B0V8</accession>
<gene>
    <name evidence="4" type="ORF">AAP_01931</name>
</gene>
<proteinExistence type="predicted"/>
<name>A0A168B0V8_9EURO</name>
<dbReference type="VEuPathDB" id="FungiDB:AAP_01931"/>
<feature type="region of interest" description="Disordered" evidence="1">
    <location>
        <begin position="288"/>
        <end position="358"/>
    </location>
</feature>
<evidence type="ECO:0000256" key="2">
    <source>
        <dbReference type="SAM" id="Phobius"/>
    </source>
</evidence>
<comment type="caution">
    <text evidence="4">The sequence shown here is derived from an EMBL/GenBank/DDBJ whole genome shotgun (WGS) entry which is preliminary data.</text>
</comment>
<dbReference type="Pfam" id="PF24802">
    <property type="entry name" value="DUF7703"/>
    <property type="match status" value="1"/>
</dbReference>
<feature type="transmembrane region" description="Helical" evidence="2">
    <location>
        <begin position="205"/>
        <end position="229"/>
    </location>
</feature>
<feature type="transmembrane region" description="Helical" evidence="2">
    <location>
        <begin position="55"/>
        <end position="80"/>
    </location>
</feature>
<feature type="transmembrane region" description="Helical" evidence="2">
    <location>
        <begin position="24"/>
        <end position="48"/>
    </location>
</feature>
<feature type="domain" description="DUF7703" evidence="3">
    <location>
        <begin position="30"/>
        <end position="258"/>
    </location>
</feature>
<evidence type="ECO:0000313" key="4">
    <source>
        <dbReference type="EMBL" id="KZZ94631.1"/>
    </source>
</evidence>
<evidence type="ECO:0000259" key="3">
    <source>
        <dbReference type="Pfam" id="PF24802"/>
    </source>
</evidence>
<dbReference type="Proteomes" id="UP000242877">
    <property type="component" value="Unassembled WGS sequence"/>
</dbReference>
<evidence type="ECO:0000256" key="1">
    <source>
        <dbReference type="SAM" id="MobiDB-lite"/>
    </source>
</evidence>
<dbReference type="EMBL" id="AZGZ01000006">
    <property type="protein sequence ID" value="KZZ94631.1"/>
    <property type="molecule type" value="Genomic_DNA"/>
</dbReference>
<dbReference type="InterPro" id="IPR056120">
    <property type="entry name" value="DUF7703"/>
</dbReference>
<keyword evidence="2" id="KW-0472">Membrane</keyword>
<dbReference type="OrthoDB" id="405906at2759"/>
<keyword evidence="5" id="KW-1185">Reference proteome</keyword>
<dbReference type="PANTHER" id="PTHR37013:SF3">
    <property type="entry name" value="INTEGRAL MEMBRANE PROTEIN (AFU_ORTHOLOGUE AFUA_1G05950)"/>
    <property type="match status" value="1"/>
</dbReference>
<sequence>MAAIARSDDHGIIGPYPYDFNTKVAIATCFGIAWYNAIELCVIVFVVFNQRRGLYFYSLLISAICGVIPYALGFLLKFFSIMHSPWLGLVLLSIGWWFMITGQSLVLWSRLHLVVHDRRILQPLLYMILIDVVLLHVPTTVMTFYANAVHKPNITNGYNIMEKIQMTGFSCQEFIISSLYIWEAVKMLRVSFDNKHDRKIMYQLLSINLVFILMDIGLVILSFMNLYIYETSIKATVYSVKLKLEFAVLGRMIRFAKSHTLPMQFNPNSAWTPEITLSANGYPDFVDPSRLQHDTTHAPDSGKNPPRPPWSDPELEKIGPSSSQMMGPRKRTDSSGLDDASRQTCARPRSGSWSMGTRFESITSVASNTELSSVVDTPDISSLLSKQKNDRSTYAEWPS</sequence>
<protein>
    <submittedName>
        <fullName evidence="4">Integral membrane protein</fullName>
    </submittedName>
</protein>
<evidence type="ECO:0000313" key="5">
    <source>
        <dbReference type="Proteomes" id="UP000242877"/>
    </source>
</evidence>
<keyword evidence="2" id="KW-0812">Transmembrane</keyword>
<dbReference type="PANTHER" id="PTHR37013">
    <property type="entry name" value="INTEGRAL MEMBRANE PROTEIN (AFU_ORTHOLOGUE AFUA_1G05950)-RELATED"/>
    <property type="match status" value="1"/>
</dbReference>
<feature type="transmembrane region" description="Helical" evidence="2">
    <location>
        <begin position="120"/>
        <end position="146"/>
    </location>
</feature>
<feature type="transmembrane region" description="Helical" evidence="2">
    <location>
        <begin position="86"/>
        <end position="108"/>
    </location>
</feature>
<reference evidence="4 5" key="1">
    <citation type="journal article" date="2016" name="Genome Biol. Evol.">
        <title>Divergent and convergent evolution of fungal pathogenicity.</title>
        <authorList>
            <person name="Shang Y."/>
            <person name="Xiao G."/>
            <person name="Zheng P."/>
            <person name="Cen K."/>
            <person name="Zhan S."/>
            <person name="Wang C."/>
        </authorList>
    </citation>
    <scope>NUCLEOTIDE SEQUENCE [LARGE SCALE GENOMIC DNA]</scope>
    <source>
        <strain evidence="4 5">ARSEF 7405</strain>
    </source>
</reference>
<organism evidence="4 5">
    <name type="scientific">Ascosphaera apis ARSEF 7405</name>
    <dbReference type="NCBI Taxonomy" id="392613"/>
    <lineage>
        <taxon>Eukaryota</taxon>
        <taxon>Fungi</taxon>
        <taxon>Dikarya</taxon>
        <taxon>Ascomycota</taxon>
        <taxon>Pezizomycotina</taxon>
        <taxon>Eurotiomycetes</taxon>
        <taxon>Eurotiomycetidae</taxon>
        <taxon>Onygenales</taxon>
        <taxon>Ascosphaeraceae</taxon>
        <taxon>Ascosphaera</taxon>
    </lineage>
</organism>